<dbReference type="GO" id="GO:1903911">
    <property type="term" value="P:positive regulation of receptor clustering"/>
    <property type="evidence" value="ECO:0007669"/>
    <property type="project" value="UniProtKB-UniRule"/>
</dbReference>
<keyword evidence="27 33" id="KW-1015">Disulfide bond</keyword>
<keyword evidence="10 33" id="KW-1165">Clathrin-mediated endocytosis of virus by host</keyword>
<organismHost>
    <name type="scientific">Homo sapiens</name>
    <name type="common">Human</name>
    <dbReference type="NCBI Taxonomy" id="9606"/>
</organismHost>
<dbReference type="GO" id="GO:0019062">
    <property type="term" value="P:virion attachment to host cell"/>
    <property type="evidence" value="ECO:0007669"/>
    <property type="project" value="UniProtKB-UniRule"/>
</dbReference>
<feature type="region of interest" description="Immunosuppression" evidence="33">
    <location>
        <begin position="567"/>
        <end position="585"/>
    </location>
</feature>
<comment type="PTM">
    <text evidence="33">Palmitoylation of the transmembrane protein and of Env polyprotein (prior to its proteolytic cleavage) is essential for their association with host cell membrane lipid rafts. Palmitoylation is therefore required for envelope trafficking to classical lipid rafts, but not for viral replication.</text>
</comment>
<feature type="short sequence motif" description="YXXL motif; contains endocytosis signal" evidence="33">
    <location>
        <begin position="705"/>
        <end position="708"/>
    </location>
</feature>
<dbReference type="GO" id="GO:0019082">
    <property type="term" value="P:viral protein processing"/>
    <property type="evidence" value="ECO:0007669"/>
    <property type="project" value="UniProtKB-UniRule"/>
</dbReference>
<evidence type="ECO:0000256" key="2">
    <source>
        <dbReference type="ARBA" id="ARBA00004433"/>
    </source>
</evidence>
<evidence type="ECO:0000256" key="21">
    <source>
        <dbReference type="ARBA" id="ARBA00022890"/>
    </source>
</evidence>
<dbReference type="SUPFAM" id="SSF58069">
    <property type="entry name" value="Virus ectodomain"/>
    <property type="match status" value="1"/>
</dbReference>
<dbReference type="CDD" id="cd09909">
    <property type="entry name" value="HIV-1-like_HR1-HR2"/>
    <property type="match status" value="1"/>
</dbReference>
<evidence type="ECO:0000256" key="18">
    <source>
        <dbReference type="ARBA" id="ARBA00022844"/>
    </source>
</evidence>
<feature type="disulfide bond" evidence="33">
    <location>
        <begin position="225"/>
        <end position="236"/>
    </location>
</feature>
<evidence type="ECO:0000256" key="10">
    <source>
        <dbReference type="ARBA" id="ARBA00022570"/>
    </source>
</evidence>
<dbReference type="EMBL" id="EU131806">
    <property type="protein sequence ID" value="ABV72420.1"/>
    <property type="molecule type" value="Genomic_DNA"/>
</dbReference>
<feature type="site" description="Cleavage; by host furin" evidence="33">
    <location>
        <begin position="503"/>
        <end position="504"/>
    </location>
</feature>
<evidence type="ECO:0000256" key="35">
    <source>
        <dbReference type="SAM" id="MobiDB-lite"/>
    </source>
</evidence>
<dbReference type="GO" id="GO:0005198">
    <property type="term" value="F:structural molecule activity"/>
    <property type="evidence" value="ECO:0007669"/>
    <property type="project" value="UniProtKB-UniRule"/>
</dbReference>
<keyword evidence="26 33" id="KW-0564">Palmitate</keyword>
<comment type="subcellular location">
    <molecule>Transmembrane protein gp41</molecule>
    <subcellularLocation>
        <location evidence="33">Virion membrane</location>
        <topology evidence="33">Single-pass type I membrane protein</topology>
    </subcellularLocation>
    <subcellularLocation>
        <location evidence="33">Host cell membrane</location>
        <topology evidence="33">Single-pass type I membrane protein</topology>
    </subcellularLocation>
    <subcellularLocation>
        <location evidence="33">Host endosome membrane</location>
        <topology evidence="33">Single-pass type I membrane protein</topology>
    </subcellularLocation>
    <text evidence="33">It is probably concentrated at the site of budding and incorporated into the virions possibly by contacts between the cytoplasmic tail of Env and the N-terminus of Gag.</text>
</comment>
<evidence type="ECO:0000256" key="29">
    <source>
        <dbReference type="ARBA" id="ARBA00023280"/>
    </source>
</evidence>
<evidence type="ECO:0000256" key="22">
    <source>
        <dbReference type="ARBA" id="ARBA00022989"/>
    </source>
</evidence>
<protein>
    <recommendedName>
        <fullName evidence="33">Envelope glycoprotein gp160</fullName>
    </recommendedName>
    <alternativeName>
        <fullName evidence="33">Env polyprotein</fullName>
    </alternativeName>
    <component>
        <recommendedName>
            <fullName evidence="33">Surface protein gp120</fullName>
            <shortName evidence="33">SU</shortName>
        </recommendedName>
        <alternativeName>
            <fullName evidence="33">Glycoprotein 120</fullName>
            <shortName evidence="33">gp120</shortName>
        </alternativeName>
    </component>
    <component>
        <recommendedName>
            <fullName evidence="33">Transmembrane protein gp41</fullName>
            <shortName evidence="33">TM</shortName>
        </recommendedName>
        <alternativeName>
            <fullName evidence="33">Glycoprotein 41</fullName>
            <shortName evidence="33">gp41</shortName>
        </alternativeName>
    </component>
</protein>
<keyword evidence="21 33" id="KW-1164">Virus endocytosis by host</keyword>
<dbReference type="InterPro" id="IPR000328">
    <property type="entry name" value="GP41-like"/>
</dbReference>
<dbReference type="GO" id="GO:0016020">
    <property type="term" value="C:membrane"/>
    <property type="evidence" value="ECO:0007669"/>
    <property type="project" value="UniProtKB-UniRule"/>
</dbReference>
<feature type="transmembrane region" description="Helical" evidence="34">
    <location>
        <begin position="671"/>
        <end position="698"/>
    </location>
</feature>
<dbReference type="Pfam" id="PF00517">
    <property type="entry name" value="GP41"/>
    <property type="match status" value="1"/>
</dbReference>
<evidence type="ECO:0000256" key="6">
    <source>
        <dbReference type="ARBA" id="ARBA00004650"/>
    </source>
</evidence>
<feature type="disulfide bond" evidence="33">
    <location>
        <begin position="215"/>
        <end position="244"/>
    </location>
</feature>
<dbReference type="FunFam" id="1.20.5.490:FF:000001">
    <property type="entry name" value="Envelope glycoprotein gp160"/>
    <property type="match status" value="1"/>
</dbReference>
<comment type="miscellaneous">
    <text evidence="33">HIV-1 lineages are divided in three main groups, M (for Major), O (for Outlier), and N (for New, or Non-M, Non-O). The vast majority of strains found worldwide belong to the group M. Group O seems to be endemic to and largely confined to Cameroon and neighboring countries in West Central Africa, where these viruses represent a small minority of HIV-1 strains. The group N is represented by a limited number of isolates from Cameroonian persons. The group M is further subdivided in 9 clades or subtypes (A to D, F to H, J and K).</text>
</comment>
<dbReference type="Gene3D" id="1.20.5.490">
    <property type="entry name" value="Single helix bin"/>
    <property type="match status" value="1"/>
</dbReference>
<keyword evidence="20 33" id="KW-0261">Viral envelope protein</keyword>
<keyword evidence="18 33" id="KW-0946">Virion</keyword>
<evidence type="ECO:0000259" key="36">
    <source>
        <dbReference type="Pfam" id="PF00516"/>
    </source>
</evidence>
<comment type="domain">
    <text evidence="33">The membrane proximal external region (MPER) present in gp41 is a tryptophan-rich region recognized by the antibodies 2F5, Z13, and 4E10. MPER seems to play a role in fusion.</text>
</comment>
<evidence type="ECO:0000256" key="15">
    <source>
        <dbReference type="ARBA" id="ARBA00022703"/>
    </source>
</evidence>
<reference evidence="38" key="1">
    <citation type="journal article" date="2008" name="AIDS">
        <title>A new CRF01_AE/B recombinant structure of HIV type 1 found in Heilongjiang province, China.</title>
        <authorList>
            <person name="Zhou H.Z."/>
            <person name="Li Y."/>
            <person name="Zhou H."/>
            <person name="Liu Y.C."/>
            <person name="Du H.T."/>
            <person name="Wang K.L."/>
            <person name="Wang F.X."/>
            <person name="Ling H."/>
        </authorList>
    </citation>
    <scope>NUCLEOTIDE SEQUENCE</scope>
    <source>
        <strain evidence="38">CNHLJBF04032</strain>
    </source>
</reference>
<evidence type="ECO:0000256" key="5">
    <source>
        <dbReference type="ARBA" id="ARBA00004578"/>
    </source>
</evidence>
<evidence type="ECO:0000256" key="19">
    <source>
        <dbReference type="ARBA" id="ARBA00022870"/>
    </source>
</evidence>
<evidence type="ECO:0000256" key="11">
    <source>
        <dbReference type="ARBA" id="ARBA00022581"/>
    </source>
</evidence>
<keyword evidence="11 33" id="KW-0945">Host-virus interaction</keyword>
<evidence type="ECO:0000256" key="16">
    <source>
        <dbReference type="ARBA" id="ARBA00022729"/>
    </source>
</evidence>
<comment type="domain">
    <text evidence="33">The CD4-binding region is targeted by the antibody b12.</text>
</comment>
<proteinExistence type="inferred from homology"/>
<comment type="subcellular location">
    <subcellularLocation>
        <location evidence="3">Host cell membrane</location>
        <topology evidence="3">Peripheral membrane protein</topology>
    </subcellularLocation>
    <subcellularLocation>
        <location evidence="1">Host cell membrane</location>
        <topology evidence="1">Single-pass type I membrane protein</topology>
    </subcellularLocation>
    <subcellularLocation>
        <location evidence="2">Host endosome membrane</location>
        <topology evidence="2">Peripheral membrane protein</topology>
    </subcellularLocation>
    <subcellularLocation>
        <location evidence="5">Host endosome membrane</location>
        <topology evidence="5">Single-pass type I membrane protein</topology>
    </subcellularLocation>
    <subcellularLocation>
        <location evidence="6">Virion membrane</location>
        <topology evidence="6">Peripheral membrane protein</topology>
    </subcellularLocation>
    <subcellularLocation>
        <location evidence="4">Virion membrane</location>
        <topology evidence="4">Single-pass type I membrane protein</topology>
    </subcellularLocation>
</comment>
<dbReference type="Pfam" id="PF00516">
    <property type="entry name" value="GP120"/>
    <property type="match status" value="1"/>
</dbReference>
<dbReference type="InterPro" id="IPR036377">
    <property type="entry name" value="Gp120_core_sf"/>
</dbReference>
<dbReference type="GO" id="GO:0044175">
    <property type="term" value="C:host cell endosome membrane"/>
    <property type="evidence" value="ECO:0007669"/>
    <property type="project" value="UniProtKB-SubCell"/>
</dbReference>
<keyword evidence="29 33" id="KW-0899">Viral immunoevasion</keyword>
<dbReference type="Gene3D" id="1.10.287.210">
    <property type="match status" value="1"/>
</dbReference>
<sequence>MRVMGIKKNYQHLWRWGTMLLGMLMICSAAENLWVTVYYGVPIWKEATTTLFCASDAKAYDTEVHNIWATHACVPTDPNPQEVILGNVTENFNMWKNNMVEQMHEDIISLWDQSLKPCVKLTPLCVTLNCTDWKNTNNTSNNISSITGGGEMKNCSFNITTSIGTKVKDYALFYKLDVAPIDNDTTSYKLISCNTSAITQACPKVSFEPIPIHYCTPAGFAILKCNNRKFNGTGPCTNVSTVQCTHGIRPVVSTQLLLNGSLAEEEIVIRSSNFTDNTKVIIVQLNKSVEINCTRPNNNTRKSIHLGPGQAWYTTGEIIGDIRQAHCNLSRTEWNNTLKQITGKLKEQFGNKTIIFNQSSGGDLEIVRHSFNCGGEFFYCDTSQLFNSTWNNTSTWKDTTGNDNITLPCRIRQFVNMWQEVGKAMYAPPIAGQIRCSSNITGLLLTRDGGNNESQTTETFRPGGGDMRDNWRSELYKYKVVKIEPLGVAPTKAKRRVVQREKRAVGTIGAMFLGFLGAAGSTMGAASITLTVQARQLLSGIVQQQRNLLRAIEAQQHLLQLTVWGIKQLQARVLAVERYLKDQQLLGIWGCSGKLICTTAVPWNASWSNKSLSEIWDNMTWMEWEREIDNYTKEIYTLIEQSQNQQEKNELELLELDKWASLWNWFDITKWLWYIKIFIMIVGGLIGLRIVFAVLSIVNRVRQGYSPLSLQTRFPAQRGPGRPEEIEEEGGERDRDRSERLVNGLLTIIWEDLRSLCLFSYHRLRDLLLIAARIVELLGRRGWEALKYWWNLLQYWIQELKNSAISLLNATAIAVAEGTDRIIEVVQRIYRAIINIPTRIRQGLERALL</sequence>
<comment type="similarity">
    <text evidence="33">Belongs to the HIV-1 env protein family.</text>
</comment>
<evidence type="ECO:0000256" key="3">
    <source>
        <dbReference type="ARBA" id="ARBA00004505"/>
    </source>
</evidence>
<evidence type="ECO:0000256" key="20">
    <source>
        <dbReference type="ARBA" id="ARBA00022879"/>
    </source>
</evidence>
<dbReference type="GO" id="GO:0052031">
    <property type="term" value="P:symbiont-mediated perturbation of host defense response"/>
    <property type="evidence" value="ECO:0007669"/>
    <property type="project" value="UniProtKB-UniRule"/>
</dbReference>
<feature type="topological domain" description="Cytoplasmic" evidence="33">
    <location>
        <begin position="699"/>
        <end position="849"/>
    </location>
</feature>
<comment type="domain">
    <text evidence="33">The YXXL motif is involved in determining the exact site of viral release at the surface of infected mononuclear cells and promotes endocytosis. YXXL and di-leucine endocytosis motifs interact directly or indirectly with the clathrin adapter complexes, opperate independently, and their activities are not additive.</text>
</comment>
<keyword evidence="7 33" id="KW-1168">Fusion of virus membrane with host membrane</keyword>
<dbReference type="Gene3D" id="2.170.40.20">
    <property type="entry name" value="Human immunodeficiency virus 1, Gp160, envelope glycoprotein"/>
    <property type="match status" value="2"/>
</dbReference>
<evidence type="ECO:0000313" key="38">
    <source>
        <dbReference type="EMBL" id="ABV72420.1"/>
    </source>
</evidence>
<dbReference type="FunFam" id="1.10.287.210:FF:000001">
    <property type="entry name" value="Envelope glycoprotein gp160"/>
    <property type="match status" value="1"/>
</dbReference>
<evidence type="ECO:0000256" key="32">
    <source>
        <dbReference type="ARBA" id="ARBA00062028"/>
    </source>
</evidence>
<dbReference type="GO" id="GO:1903908">
    <property type="term" value="P:positive regulation of plasma membrane raft polarization"/>
    <property type="evidence" value="ECO:0007669"/>
    <property type="project" value="UniProtKB-UniRule"/>
</dbReference>
<dbReference type="GO" id="GO:0019064">
    <property type="term" value="P:fusion of virus membrane with host plasma membrane"/>
    <property type="evidence" value="ECO:0007669"/>
    <property type="project" value="UniProtKB-UniRule"/>
</dbReference>
<evidence type="ECO:0000256" key="12">
    <source>
        <dbReference type="ARBA" id="ARBA00022595"/>
    </source>
</evidence>
<evidence type="ECO:0000256" key="7">
    <source>
        <dbReference type="ARBA" id="ARBA00022506"/>
    </source>
</evidence>
<evidence type="ECO:0000256" key="34">
    <source>
        <dbReference type="RuleBase" id="RU363095"/>
    </source>
</evidence>
<evidence type="ECO:0000256" key="14">
    <source>
        <dbReference type="ARBA" id="ARBA00022692"/>
    </source>
</evidence>
<dbReference type="InterPro" id="IPR037527">
    <property type="entry name" value="Gp160"/>
</dbReference>
<comment type="PTM">
    <text evidence="33">Highly glycosylated by host. The high number of glycan on the protein is reffered to as 'glycan shield' because it contributes to hide protein sequence from adaptive immune system.</text>
</comment>
<evidence type="ECO:0000256" key="31">
    <source>
        <dbReference type="ARBA" id="ARBA00023296"/>
    </source>
</evidence>
<keyword evidence="14 33" id="KW-0812">Transmembrane</keyword>
<keyword evidence="22 33" id="KW-1133">Transmembrane helix</keyword>
<feature type="region of interest" description="MPER; binding to GalCer" evidence="33">
    <location>
        <begin position="655"/>
        <end position="676"/>
    </location>
</feature>
<feature type="disulfide bond" evidence="33">
    <location>
        <begin position="591"/>
        <end position="597"/>
    </location>
</feature>
<keyword evidence="17 33" id="KW-1161">Viral attachment to host cell</keyword>
<keyword evidence="25 33" id="KW-0472">Membrane</keyword>
<evidence type="ECO:0000256" key="26">
    <source>
        <dbReference type="ARBA" id="ARBA00023139"/>
    </source>
</evidence>
<evidence type="ECO:0000256" key="9">
    <source>
        <dbReference type="ARBA" id="ARBA00022511"/>
    </source>
</evidence>
<dbReference type="SUPFAM" id="SSF56502">
    <property type="entry name" value="gp120 core"/>
    <property type="match status" value="2"/>
</dbReference>
<comment type="function">
    <text evidence="33">Envelope glycoprotein gp160: Oligomerizes in the host endoplasmic reticulum into predominantly trimers. In a second time, gp160 transits in the host Golgi, where glycosylation is completed. The precursor is then proteolytically cleaved in the trans-Golgi and thereby activated by cellular furin or furin-like proteases to produce gp120 and gp41.</text>
</comment>
<feature type="lipid moiety-binding region" description="S-palmitoyl cysteine; by host" evidence="33">
    <location>
        <position position="757"/>
    </location>
</feature>
<feature type="domain" description="Retroviral envelope protein GP41-like" evidence="37">
    <location>
        <begin position="523"/>
        <end position="711"/>
    </location>
</feature>
<evidence type="ECO:0000256" key="24">
    <source>
        <dbReference type="ARBA" id="ARBA00023054"/>
    </source>
</evidence>
<dbReference type="FunFam" id="2.170.40.20:FF:000003">
    <property type="entry name" value="Envelope glycoprotein gp160"/>
    <property type="match status" value="1"/>
</dbReference>
<feature type="region of interest" description="Disordered" evidence="35">
    <location>
        <begin position="715"/>
        <end position="735"/>
    </location>
</feature>
<keyword evidence="12 33" id="KW-1162">Viral penetration into host cytoplasm</keyword>
<comment type="subcellular location">
    <molecule>Surface protein gp120</molecule>
    <subcellularLocation>
        <location evidence="33">Virion membrane</location>
        <topology evidence="33">Peripheral membrane protein</topology>
    </subcellularLocation>
    <subcellularLocation>
        <location evidence="33">Host cell membrane</location>
        <topology evidence="33">Peripheral membrane protein</topology>
    </subcellularLocation>
    <subcellularLocation>
        <location evidence="33">Host endosome membrane</location>
        <topology evidence="33">Single-pass type I membrane protein</topology>
    </subcellularLocation>
    <text evidence="33">The surface protein is not anchored to the viral envelope, but associates with the extravirion surface through its binding to TM. It is probably concentrated at the site of budding and incorporated into the virions possibly by contacts between the cytoplasmic tail of Env and the N-terminus of Gag.</text>
</comment>
<feature type="region of interest" description="CD4-binding loop" evidence="33">
    <location>
        <begin position="359"/>
        <end position="369"/>
    </location>
</feature>
<comment type="domain">
    <text evidence="33 34">The 17 amino acids long immunosuppressive region is present in many retroviral envelope proteins. Synthetic peptides derived from this relatively conserved sequence inhibit immune function in vitro and in vivo.</text>
</comment>
<dbReference type="GO" id="GO:0055036">
    <property type="term" value="C:virion membrane"/>
    <property type="evidence" value="ECO:0007669"/>
    <property type="project" value="UniProtKB-SubCell"/>
</dbReference>
<dbReference type="InterPro" id="IPR000777">
    <property type="entry name" value="HIV1_Gp120"/>
</dbReference>
<keyword evidence="15 33" id="KW-0053">Apoptosis</keyword>
<comment type="subunit">
    <text evidence="33">The mature envelope protein (Env) consists of a homotrimer of non-covalently associated gp120-gp41 heterodimers. The resulting complex protrudes from the virus surface as a spike. There seems to be as few as 10 spikes on the average virion. Surface protein gp120 interacts with host CD4, CCR5 and CXCR4. Gp120 also interacts with the C-type lectins CD209/DC-SIGN and CLEC4M/DC-SIGNR (collectively referred to as DC-SIGN(R)). Gp120 and gp41 interact with GalCer. Gp120 interacts with host ITGA4/ITGB7 complex; on CD4+ T-cells, this interaction results in rapid activation of integrin ITGAL/LFA-1, which facilitates efficient cell-to-cell spreading of HIV-1. Gp120 interacts with cell-associated heparan sulfate; this interaction increases virus infectivity on permissive cells and may be involved in infection of CD4- cells.</text>
</comment>
<dbReference type="GO" id="GO:0039654">
    <property type="term" value="P:fusion of virus membrane with host endosome membrane"/>
    <property type="evidence" value="ECO:0007669"/>
    <property type="project" value="UniProtKB-UniRule"/>
</dbReference>
<dbReference type="GO" id="GO:0075512">
    <property type="term" value="P:clathrin-dependent endocytosis of virus by host cell"/>
    <property type="evidence" value="ECO:0007669"/>
    <property type="project" value="UniProtKB-UniRule"/>
</dbReference>
<gene>
    <name evidence="33 38" type="primary">env</name>
</gene>
<feature type="short sequence motif" description="Di-leucine internalization motif" evidence="33">
    <location>
        <begin position="848"/>
        <end position="849"/>
    </location>
</feature>
<evidence type="ECO:0000256" key="13">
    <source>
        <dbReference type="ARBA" id="ARBA00022685"/>
    </source>
</evidence>
<evidence type="ECO:0000256" key="33">
    <source>
        <dbReference type="HAMAP-Rule" id="MF_04083"/>
    </source>
</evidence>
<comment type="PTM">
    <text evidence="33">Specific enzymatic cleavages in vivo yield mature proteins. Envelope glycoproteins are synthesized as a inactive precursor that is heavily N-glycosylated and processed likely by host cell furin in the Golgi to yield the mature SU and TM proteins. The cleavage site between SU and TM requires the minimal sequence [KR]-X-[KR]-R. About 2 of the 9 disulfide bonds of gp41 are reduced by P4HB/PDI, following binding to CD4 receptor.</text>
</comment>
<name>A8HRN1_HV1</name>
<comment type="domain">
    <text evidence="33">Some of the most genetically diverse regions of the viral genome are present in Env. They are called variable regions 1 through 5 (V1 through V5). Coreceptor usage of gp120 is determined mainly by the primary structure of the third variable region (V3) in the outer domain of gp120. The sequence of V3 determines which coreceptor, CCR5 and/or CXCR4 (corresponding to R5/macrophage, X4/T cell and R5X4/T cell and macrophage tropism), is used to trigger the fusion potential of the Env complex, and hence which cells the virus can infect. Binding to CCR5 involves a region adjacent in addition to V3.</text>
</comment>
<comment type="caution">
    <text evidence="33 34">Lacks conserved residue(s) required for the propagation of feature annotation.</text>
</comment>
<evidence type="ECO:0000256" key="28">
    <source>
        <dbReference type="ARBA" id="ARBA00023180"/>
    </source>
</evidence>
<keyword evidence="24 33" id="KW-0175">Coiled coil</keyword>
<keyword evidence="28 33" id="KW-0325">Glycoprotein</keyword>
<evidence type="ECO:0000256" key="1">
    <source>
        <dbReference type="ARBA" id="ARBA00004402"/>
    </source>
</evidence>
<dbReference type="FunFam" id="2.170.40.20:FF:000001">
    <property type="entry name" value="Envelope glycoprotein gp160"/>
    <property type="match status" value="1"/>
</dbReference>
<keyword evidence="13 33" id="KW-0165">Cleavage on pair of basic residues</keyword>
<dbReference type="GO" id="GO:0020002">
    <property type="term" value="C:host cell plasma membrane"/>
    <property type="evidence" value="ECO:0007669"/>
    <property type="project" value="UniProtKB-SubCell"/>
</dbReference>
<feature type="domain" description="Human immunodeficiency virus 1 envelope glycoprotein Gp120" evidence="36">
    <location>
        <begin position="33"/>
        <end position="503"/>
    </location>
</feature>
<feature type="coiled-coil region" evidence="33">
    <location>
        <begin position="626"/>
        <end position="660"/>
    </location>
</feature>
<feature type="chain" id="PRO_5023375429" description="Envelope glycoprotein gp160" evidence="33">
    <location>
        <begin position="32"/>
        <end position="849"/>
    </location>
</feature>
<keyword evidence="30 33" id="KW-0449">Lipoprotein</keyword>
<keyword evidence="23 33" id="KW-1039">Host endosome</keyword>
<evidence type="ECO:0000256" key="4">
    <source>
        <dbReference type="ARBA" id="ARBA00004563"/>
    </source>
</evidence>
<evidence type="ECO:0000256" key="23">
    <source>
        <dbReference type="ARBA" id="ARBA00023046"/>
    </source>
</evidence>
<dbReference type="HAMAP" id="MF_04083">
    <property type="entry name" value="HIV_ENV"/>
    <property type="match status" value="1"/>
</dbReference>
<comment type="miscellaneous">
    <text evidence="33">Inhibitors targeting HIV-1 viral envelope proteins are used as antiretroviral drugs. Attachment of virions to the cell surface via non-specific interactions and CD4 binding can be blocked by inhibitors that include cyanovirin-N, cyclotriazadisulfonamide analogs, PRO 2000, TNX 355 and PRO 542. In addition, BMS 806 can block CD4-induced conformational changes. Env interactions with the coreceptor molecules can be targeted by CCR5 antagonists including SCH-D, maraviroc (UK 427857) and aplaviroc (GW 873140), and the CXCR4 antagonist AMD 070. Fusion of viral and cellular membranes can be inhibited by peptides such as enfuvirtide and tifuvirtide (T 1249). Resistance to inhibitors associated with mutations in Env are observed. Most of the time, single mutations confer only a modest reduction in drug susceptibility. Combination of several mutations is usually required to develop a high-level drug resistance.</text>
</comment>
<evidence type="ECO:0000256" key="8">
    <source>
        <dbReference type="ARBA" id="ARBA00022510"/>
    </source>
</evidence>
<feature type="chain" id="PRO_5023375430" description="Transmembrane protein gp41" evidence="33">
    <location>
        <begin position="504"/>
        <end position="849"/>
    </location>
</feature>
<keyword evidence="16 33" id="KW-0732">Signal</keyword>
<evidence type="ECO:0000256" key="25">
    <source>
        <dbReference type="ARBA" id="ARBA00023136"/>
    </source>
</evidence>
<evidence type="ECO:0000256" key="27">
    <source>
        <dbReference type="ARBA" id="ARBA00023157"/>
    </source>
</evidence>
<accession>A8HRN1</accession>
<keyword evidence="31 33" id="KW-1160">Virus entry into host cell</keyword>
<feature type="disulfide bond" evidence="33">
    <location>
        <begin position="53"/>
        <end position="73"/>
    </location>
</feature>
<evidence type="ECO:0000256" key="17">
    <source>
        <dbReference type="ARBA" id="ARBA00022804"/>
    </source>
</evidence>
<comment type="function">
    <text evidence="33">Transmembrane protein gp41: Acts as a class I viral fusion protein. Under the current model, the protein has at least 3 conformational states: pre-fusion native state, pre-hairpin intermediate state, and post-fusion hairpin state. During fusion of viral and target intracellular membranes, the coiled coil regions (heptad repeats) assume a trimer-of-hairpins structure, positioning the fusion peptide in close proximity to the C-terminal region of the ectodomain. The formation of this structure appears to drive apposition and subsequent fusion of viral and target cell membranes. Complete fusion occurs in host cell endosomes and is dynamin-dependent, however some lipid transfer might occur at the plasma membrane. The virus undergoes clathrin-dependent internalization long before endosomal fusion, thus minimizing the surface exposure of conserved viral epitopes during fusion and reducing the efficacy of inhibitors targeting these epitopes. Membranes fusion leads to delivery of the nucleocapsid into the cytoplasm.</text>
</comment>
<evidence type="ECO:0000256" key="30">
    <source>
        <dbReference type="ARBA" id="ARBA00023288"/>
    </source>
</evidence>
<dbReference type="GO" id="GO:0019031">
    <property type="term" value="C:viral envelope"/>
    <property type="evidence" value="ECO:0007669"/>
    <property type="project" value="UniProtKB-KW"/>
</dbReference>
<comment type="subunit">
    <text evidence="32">The mature envelope protein (Env) consists of a homotrimer of non-covalently associated gp120-gp41 heterodimers. The resulting complex protrudes from the virus surface as a spike. There seems to be as few as 10 spikes on the average virion. Interacts with host CD4, CCR5 and CXCR4. Gp120 also interacts with the C-type lectins CD209/DC-SIGN and CLEC4M/DC-SIGNR (collectively referred to as DC-SIGN(R)). Gp120 and gp41 interact with GalCer. Gp120 interacts with host ITGA4/ITGB7 complex; on CD4+ T-cells, this interaction results in rapid activation of integrin ITGAL/LFA-1, which facilitates efficient cell-to-cell spreading of HIV-1. Gp120 interacts with cell-associated heparan sulfate; this interaction increases virus infectivity on permissive cells and may be involved in infection of CD4- cells.</text>
</comment>
<keyword evidence="9 33" id="KW-1032">Host cell membrane</keyword>
<feature type="transmembrane region" description="Helical" evidence="34">
    <location>
        <begin position="20"/>
        <end position="41"/>
    </location>
</feature>
<keyword evidence="8 33" id="KW-1170">Fusion of virus membrane with host endosomal membrane</keyword>
<comment type="function">
    <text evidence="33">Surface protein gp120: Attaches the virus to the host lymphoid cell by binding to the primary receptor CD4. This interaction induces a structural rearrangement creating a high affinity binding site for a chemokine coreceptor like CXCR4 and/or CCR5. Acts as a ligand for CD209/DC-SIGN and CLEC4M/DC-SIGNR, which are respectively found on dendritic cells (DCs), and on endothelial cells of liver sinusoids and lymph node sinuses. These interactions allow capture of viral particles at mucosal surfaces by these cells and subsequent transmission to permissive cells. HIV subverts the migration properties of dendritic cells to gain access to CD4+ T-cells in lymph nodes. Virus transmission to permissive T-cells occurs either in trans (without DCs infection, through viral capture and transmission), or in cis (following DCs productive infection, through the usual CD4-gp120 interaction), thereby inducing a robust infection. In trans infection, bound virions remain infectious over days and it is proposed that they are not degraded, but protected in non-lysosomal acidic organelles within the DCs close to the cell membrane thus contributing to the viral infectious potential during DCs' migration from the periphery to the lymphoid tissues. On arrival at lymphoid tissues, intact virions recycle back to DCs' cell surface allowing virus transmission to CD4+ T-cells.</text>
</comment>
<organism evidence="38">
    <name type="scientific">Human immunodeficiency virus type 1</name>
    <name type="common">HIV-1</name>
    <dbReference type="NCBI Taxonomy" id="11676"/>
    <lineage>
        <taxon>Viruses</taxon>
        <taxon>Riboviria</taxon>
        <taxon>Pararnavirae</taxon>
        <taxon>Artverviricota</taxon>
        <taxon>Revtraviricetes</taxon>
        <taxon>Ortervirales</taxon>
        <taxon>Retroviridae</taxon>
        <taxon>Orthoretrovirinae</taxon>
        <taxon>Lentivirus</taxon>
        <taxon>Lentivirus humimdef1</taxon>
    </lineage>
</organism>
<keyword evidence="19 33" id="KW-1043">Host membrane</keyword>
<evidence type="ECO:0000259" key="37">
    <source>
        <dbReference type="Pfam" id="PF00517"/>
    </source>
</evidence>